<dbReference type="GO" id="GO:0003677">
    <property type="term" value="F:DNA binding"/>
    <property type="evidence" value="ECO:0007669"/>
    <property type="project" value="UniProtKB-KW"/>
</dbReference>
<dbReference type="CDD" id="cd12148">
    <property type="entry name" value="fungal_TF_MHR"/>
    <property type="match status" value="1"/>
</dbReference>
<name>A0A8H3FVR6_9LECA</name>
<keyword evidence="1" id="KW-0479">Metal-binding</keyword>
<dbReference type="EMBL" id="CAJPDR010000275">
    <property type="protein sequence ID" value="CAF9929957.1"/>
    <property type="molecule type" value="Genomic_DNA"/>
</dbReference>
<reference evidence="8" key="1">
    <citation type="submission" date="2021-03" db="EMBL/GenBank/DDBJ databases">
        <authorList>
            <person name="Tagirdzhanova G."/>
        </authorList>
    </citation>
    <scope>NUCLEOTIDE SEQUENCE</scope>
</reference>
<dbReference type="PANTHER" id="PTHR31313:SF81">
    <property type="entry name" value="TY1 ENHANCER ACTIVATOR"/>
    <property type="match status" value="1"/>
</dbReference>
<evidence type="ECO:0000256" key="7">
    <source>
        <dbReference type="SAM" id="MobiDB-lite"/>
    </source>
</evidence>
<evidence type="ECO:0000256" key="1">
    <source>
        <dbReference type="ARBA" id="ARBA00022723"/>
    </source>
</evidence>
<proteinExistence type="predicted"/>
<accession>A0A8H3FVR6</accession>
<keyword evidence="5" id="KW-0804">Transcription</keyword>
<protein>
    <submittedName>
        <fullName evidence="8">Uncharacterized protein</fullName>
    </submittedName>
</protein>
<evidence type="ECO:0000313" key="8">
    <source>
        <dbReference type="EMBL" id="CAF9929957.1"/>
    </source>
</evidence>
<sequence length="328" mass="36529">MNSILNEIYREKKRFEEPDVLIRSLTKINRDLSEWHNTVPLHLRFSPASIGLDTSPVPAPHTYEATIMFYVLQILLHRPFVSEGHLQSALPNVALDSFSSCVAAADSIAQYLDSFNRAHTFKKVPYFLIYASYVSATIHVRIAAQKQLETNAYAYLRTCSLVFDANGEDNVAATVKAKAVIQKLMNRMGVSLPIEEPLHSASATTQQDPTPRPRNATQNIDPDKYVQGDQDLTASLGPSQLQEWDFGDLDFDAVLQSFDQPLKANGADTRPQTAKVTGLQQPEEDFNGSLDMPDASHSMSNIIGETFDQGFSNDVLFGFDISDPRDSW</sequence>
<dbReference type="InterPro" id="IPR051615">
    <property type="entry name" value="Transcr_Regulatory_Elem"/>
</dbReference>
<evidence type="ECO:0000256" key="3">
    <source>
        <dbReference type="ARBA" id="ARBA00023015"/>
    </source>
</evidence>
<dbReference type="PANTHER" id="PTHR31313">
    <property type="entry name" value="TY1 ENHANCER ACTIVATOR"/>
    <property type="match status" value="1"/>
</dbReference>
<evidence type="ECO:0000256" key="6">
    <source>
        <dbReference type="ARBA" id="ARBA00023242"/>
    </source>
</evidence>
<dbReference type="AlphaFoldDB" id="A0A8H3FVR6"/>
<keyword evidence="4" id="KW-0238">DNA-binding</keyword>
<dbReference type="GO" id="GO:0046872">
    <property type="term" value="F:metal ion binding"/>
    <property type="evidence" value="ECO:0007669"/>
    <property type="project" value="UniProtKB-KW"/>
</dbReference>
<organism evidence="8 9">
    <name type="scientific">Alectoria fallacina</name>
    <dbReference type="NCBI Taxonomy" id="1903189"/>
    <lineage>
        <taxon>Eukaryota</taxon>
        <taxon>Fungi</taxon>
        <taxon>Dikarya</taxon>
        <taxon>Ascomycota</taxon>
        <taxon>Pezizomycotina</taxon>
        <taxon>Lecanoromycetes</taxon>
        <taxon>OSLEUM clade</taxon>
        <taxon>Lecanoromycetidae</taxon>
        <taxon>Lecanorales</taxon>
        <taxon>Lecanorineae</taxon>
        <taxon>Parmeliaceae</taxon>
        <taxon>Alectoria</taxon>
    </lineage>
</organism>
<dbReference type="Proteomes" id="UP000664203">
    <property type="component" value="Unassembled WGS sequence"/>
</dbReference>
<evidence type="ECO:0000256" key="4">
    <source>
        <dbReference type="ARBA" id="ARBA00023125"/>
    </source>
</evidence>
<keyword evidence="2" id="KW-0862">Zinc</keyword>
<evidence type="ECO:0000313" key="9">
    <source>
        <dbReference type="Proteomes" id="UP000664203"/>
    </source>
</evidence>
<evidence type="ECO:0000256" key="5">
    <source>
        <dbReference type="ARBA" id="ARBA00023163"/>
    </source>
</evidence>
<dbReference type="OrthoDB" id="2154091at2759"/>
<keyword evidence="9" id="KW-1185">Reference proteome</keyword>
<evidence type="ECO:0000256" key="2">
    <source>
        <dbReference type="ARBA" id="ARBA00022833"/>
    </source>
</evidence>
<keyword evidence="6" id="KW-0539">Nucleus</keyword>
<gene>
    <name evidence="8" type="ORF">ALECFALPRED_004490</name>
</gene>
<comment type="caution">
    <text evidence="8">The sequence shown here is derived from an EMBL/GenBank/DDBJ whole genome shotgun (WGS) entry which is preliminary data.</text>
</comment>
<keyword evidence="3" id="KW-0805">Transcription regulation</keyword>
<feature type="compositionally biased region" description="Polar residues" evidence="7">
    <location>
        <begin position="201"/>
        <end position="220"/>
    </location>
</feature>
<feature type="region of interest" description="Disordered" evidence="7">
    <location>
        <begin position="200"/>
        <end position="224"/>
    </location>
</feature>